<evidence type="ECO:0000256" key="3">
    <source>
        <dbReference type="ARBA" id="ARBA00023002"/>
    </source>
</evidence>
<evidence type="ECO:0000256" key="4">
    <source>
        <dbReference type="ARBA" id="ARBA00023027"/>
    </source>
</evidence>
<dbReference type="EC" id="1.3.1.76" evidence="2"/>
<dbReference type="PANTHER" id="PTHR35330">
    <property type="entry name" value="SIROHEME BIOSYNTHESIS PROTEIN MET8"/>
    <property type="match status" value="1"/>
</dbReference>
<protein>
    <recommendedName>
        <fullName evidence="2">precorrin-2 dehydrogenase</fullName>
        <ecNumber evidence="2">1.3.1.76</ecNumber>
    </recommendedName>
</protein>
<evidence type="ECO:0000313" key="7">
    <source>
        <dbReference type="Proteomes" id="UP001466331"/>
    </source>
</evidence>
<organism evidence="6 7">
    <name type="scientific">Rarispira pelagica</name>
    <dbReference type="NCBI Taxonomy" id="3141764"/>
    <lineage>
        <taxon>Bacteria</taxon>
        <taxon>Pseudomonadati</taxon>
        <taxon>Spirochaetota</taxon>
        <taxon>Spirochaetia</taxon>
        <taxon>Winmispirales</taxon>
        <taxon>Winmispiraceae</taxon>
        <taxon>Rarispira</taxon>
    </lineage>
</organism>
<dbReference type="Proteomes" id="UP001466331">
    <property type="component" value="Unassembled WGS sequence"/>
</dbReference>
<keyword evidence="3" id="KW-0560">Oxidoreductase</keyword>
<comment type="caution">
    <text evidence="6">The sequence shown here is derived from an EMBL/GenBank/DDBJ whole genome shotgun (WGS) entry which is preliminary data.</text>
</comment>
<comment type="pathway">
    <text evidence="1">Porphyrin-containing compound metabolism; siroheme biosynthesis; sirohydrochlorin from precorrin-2: step 1/1.</text>
</comment>
<accession>A0ABU9U9T4</accession>
<evidence type="ECO:0000256" key="1">
    <source>
        <dbReference type="ARBA" id="ARBA00005010"/>
    </source>
</evidence>
<proteinExistence type="predicted"/>
<dbReference type="Gene3D" id="3.40.50.720">
    <property type="entry name" value="NAD(P)-binding Rossmann-like Domain"/>
    <property type="match status" value="1"/>
</dbReference>
<dbReference type="RefSeq" id="WP_420068875.1">
    <property type="nucleotide sequence ID" value="NZ_JBCHKQ010000001.1"/>
</dbReference>
<dbReference type="InterPro" id="IPR036291">
    <property type="entry name" value="NAD(P)-bd_dom_sf"/>
</dbReference>
<evidence type="ECO:0000256" key="2">
    <source>
        <dbReference type="ARBA" id="ARBA00012400"/>
    </source>
</evidence>
<dbReference type="Pfam" id="PF13241">
    <property type="entry name" value="NAD_binding_7"/>
    <property type="match status" value="1"/>
</dbReference>
<keyword evidence="7" id="KW-1185">Reference proteome</keyword>
<keyword evidence="4" id="KW-0520">NAD</keyword>
<evidence type="ECO:0000313" key="6">
    <source>
        <dbReference type="EMBL" id="MEM5947426.1"/>
    </source>
</evidence>
<dbReference type="PANTHER" id="PTHR35330:SF1">
    <property type="entry name" value="SIROHEME BIOSYNTHESIS PROTEIN MET8"/>
    <property type="match status" value="1"/>
</dbReference>
<dbReference type="InterPro" id="IPR028161">
    <property type="entry name" value="Met8-like"/>
</dbReference>
<keyword evidence="5" id="KW-0627">Porphyrin biosynthesis</keyword>
<name>A0ABU9U9T4_9SPIR</name>
<sequence length="151" mass="16823">MILPFAIDVKDIPILIVGAGCVGMRKIKTLYRAGASLTVVDPVVRVPEWFTGVWEELEYNPSFLKDKVLVFACTDNPDINALICKQAYKKGILSCNVSDSRYRTLSSMGYFIHDSVMVATLAINSSVKQSIKIKERLNDCIKKFPSSEGWA</sequence>
<evidence type="ECO:0000256" key="5">
    <source>
        <dbReference type="ARBA" id="ARBA00023244"/>
    </source>
</evidence>
<dbReference type="EMBL" id="JBCHKQ010000001">
    <property type="protein sequence ID" value="MEM5947426.1"/>
    <property type="molecule type" value="Genomic_DNA"/>
</dbReference>
<dbReference type="SUPFAM" id="SSF51735">
    <property type="entry name" value="NAD(P)-binding Rossmann-fold domains"/>
    <property type="match status" value="1"/>
</dbReference>
<reference evidence="6 7" key="1">
    <citation type="submission" date="2024-03" db="EMBL/GenBank/DDBJ databases">
        <title>Ignisphaera cupida sp. nov., a hyperthermophilic hydrolytic archaeon from a hot spring of Kamchatka, and proposal of Ignisphaeraceae fam. nov.</title>
        <authorList>
            <person name="Podosokorskaya O.A."/>
            <person name="Elcheninov A.G."/>
            <person name="Maltseva A.I."/>
            <person name="Zayulina K.S."/>
            <person name="Novikov A."/>
            <person name="Merkel A.Y."/>
        </authorList>
    </citation>
    <scope>NUCLEOTIDE SEQUENCE [LARGE SCALE GENOMIC DNA]</scope>
    <source>
        <strain evidence="6 7">38H-sp</strain>
    </source>
</reference>
<gene>
    <name evidence="6" type="ORF">WKV44_02605</name>
</gene>